<dbReference type="PANTHER" id="PTHR46532">
    <property type="entry name" value="MALE FERTILITY FACTOR KL5"/>
    <property type="match status" value="1"/>
</dbReference>
<dbReference type="InterPro" id="IPR004273">
    <property type="entry name" value="Dynein_heavy_D6_P-loop"/>
</dbReference>
<organism evidence="3 4">
    <name type="scientific">Larimichthys crocea</name>
    <name type="common">Large yellow croaker</name>
    <name type="synonym">Pseudosciaena crocea</name>
    <dbReference type="NCBI Taxonomy" id="215358"/>
    <lineage>
        <taxon>Eukaryota</taxon>
        <taxon>Metazoa</taxon>
        <taxon>Chordata</taxon>
        <taxon>Craniata</taxon>
        <taxon>Vertebrata</taxon>
        <taxon>Euteleostomi</taxon>
        <taxon>Actinopterygii</taxon>
        <taxon>Neopterygii</taxon>
        <taxon>Teleostei</taxon>
        <taxon>Neoteleostei</taxon>
        <taxon>Acanthomorphata</taxon>
        <taxon>Eupercaria</taxon>
        <taxon>Sciaenidae</taxon>
        <taxon>Larimichthys</taxon>
    </lineage>
</organism>
<sequence length="669" mass="75306">MVRLSRLPAFSDLVDKVEADEQFFMWIESNTPELAVPYLWSEEKQSTVIGQAVHQLLLIQAFRPDRLLAMSHIFVSMVLGETFMNIIEQPLDLANIVDSEVKPSTPVLMCSVPGYDASGLVRDLAAEENKQITSISIGSAEGFNKADRDINTAVKSGRWVMLENVHLAPGWLMQLEKKLHSMQPHASFRLFLTMEINPKVPVNLLRAGRIFVFEPPPGVKANMLRTFSSIPVARMCKAPNERARLYFPAGLKYEFGESDLRSACDTVDTWLDDTAKGRQNIAPDKIPWAALKTLMALSIYGSFDSEFKLALKVDGHKDIKMPDGIRREEFMHWVEMLPDTQTPSWLGLPSNAEKVLLTTQGTDMMGKMLKMQMLEDEDDLAYETEKKERTSSTSDAQPAWMRTLHTTACNWLQLMPQTVNPLKRTVENIKDPLFRFFEREVKMGGKMLQEVRQDLSDVVQVCVGKKKQTNYLRTLISDLVKGILPRSWCRYTVPAAMTVIQWVADFSERIKQLQQISQGAASGGAKELKNIHVCLGSLFVPEAYITATRQYVAQANSWSLEELCLEVNVTTAQGATLDACSFGIKGLKLQGATCANNKLSLSTSISTELPLTQLRWIKQSSAEKRHMVTLPVYLNFTRSDLIFTVDFDIATKEDPHSFYERGVAVLCTE</sequence>
<dbReference type="AlphaFoldDB" id="A0A6G0IEQ5"/>
<dbReference type="Gene3D" id="3.40.50.300">
    <property type="entry name" value="P-loop containing nucleotide triphosphate hydrolases"/>
    <property type="match status" value="1"/>
</dbReference>
<evidence type="ECO:0000259" key="1">
    <source>
        <dbReference type="Pfam" id="PF03028"/>
    </source>
</evidence>
<dbReference type="Pfam" id="PF18199">
    <property type="entry name" value="Dynein_C"/>
    <property type="match status" value="1"/>
</dbReference>
<dbReference type="PANTHER" id="PTHR46532:SF13">
    <property type="entry name" value="CYTOPLASMIC DYNEIN 1 HEAVY CHAIN 1"/>
    <property type="match status" value="1"/>
</dbReference>
<dbReference type="Proteomes" id="UP000424527">
    <property type="component" value="Unassembled WGS sequence"/>
</dbReference>
<feature type="domain" description="Dynein heavy chain C-terminal" evidence="2">
    <location>
        <begin position="359"/>
        <end position="667"/>
    </location>
</feature>
<dbReference type="EMBL" id="REGW02000011">
    <property type="protein sequence ID" value="KAE8290028.1"/>
    <property type="molecule type" value="Genomic_DNA"/>
</dbReference>
<dbReference type="Gene3D" id="3.10.490.20">
    <property type="match status" value="1"/>
</dbReference>
<dbReference type="GO" id="GO:0007018">
    <property type="term" value="P:microtubule-based movement"/>
    <property type="evidence" value="ECO:0007669"/>
    <property type="project" value="InterPro"/>
</dbReference>
<dbReference type="Gene3D" id="1.20.1270.280">
    <property type="match status" value="1"/>
</dbReference>
<name>A0A6G0IEQ5_LARCR</name>
<accession>A0A6G0IEQ5</accession>
<dbReference type="FunFam" id="3.10.490.20:FF:000004">
    <property type="entry name" value="Cytoplasmic dynein heavy chain 2"/>
    <property type="match status" value="1"/>
</dbReference>
<dbReference type="FunFam" id="1.20.1270.280:FF:000004">
    <property type="entry name" value="Cytoplasmic dynein heavy chain 2"/>
    <property type="match status" value="1"/>
</dbReference>
<protein>
    <submittedName>
        <fullName evidence="3">Cytoplasmic dynein 1 heavy chain 1 Cytoplasmic dynein heavy chain 1 Dynein heavy chain, cytosolic</fullName>
    </submittedName>
</protein>
<dbReference type="InterPro" id="IPR042219">
    <property type="entry name" value="AAA_lid_11_sf"/>
</dbReference>
<dbReference type="InterPro" id="IPR041228">
    <property type="entry name" value="Dynein_C"/>
</dbReference>
<dbReference type="GO" id="GO:0005858">
    <property type="term" value="C:axonemal dynein complex"/>
    <property type="evidence" value="ECO:0007669"/>
    <property type="project" value="TreeGrafter"/>
</dbReference>
<reference evidence="3 4" key="1">
    <citation type="submission" date="2019-07" db="EMBL/GenBank/DDBJ databases">
        <title>Chromosome genome assembly for large yellow croaker.</title>
        <authorList>
            <person name="Xiao S."/>
        </authorList>
    </citation>
    <scope>NUCLEOTIDE SEQUENCE [LARGE SCALE GENOMIC DNA]</scope>
    <source>
        <strain evidence="3">JMULYC20181020</strain>
        <tissue evidence="3">Muscle</tissue>
    </source>
</reference>
<evidence type="ECO:0000259" key="2">
    <source>
        <dbReference type="Pfam" id="PF18199"/>
    </source>
</evidence>
<dbReference type="InterPro" id="IPR043160">
    <property type="entry name" value="Dynein_C_barrel"/>
</dbReference>
<keyword evidence="4" id="KW-1185">Reference proteome</keyword>
<dbReference type="GO" id="GO:0045505">
    <property type="term" value="F:dynein intermediate chain binding"/>
    <property type="evidence" value="ECO:0007669"/>
    <property type="project" value="InterPro"/>
</dbReference>
<dbReference type="InterPro" id="IPR027417">
    <property type="entry name" value="P-loop_NTPase"/>
</dbReference>
<dbReference type="FunFam" id="3.40.50.300:FF:000373">
    <property type="entry name" value="Cytoplasmic dynein heavy chain 2"/>
    <property type="match status" value="1"/>
</dbReference>
<proteinExistence type="predicted"/>
<dbReference type="GO" id="GO:0008569">
    <property type="term" value="F:minus-end-directed microtubule motor activity"/>
    <property type="evidence" value="ECO:0007669"/>
    <property type="project" value="InterPro"/>
</dbReference>
<dbReference type="GO" id="GO:0051959">
    <property type="term" value="F:dynein light intermediate chain binding"/>
    <property type="evidence" value="ECO:0007669"/>
    <property type="project" value="InterPro"/>
</dbReference>
<dbReference type="Pfam" id="PF03028">
    <property type="entry name" value="Dynein_heavy"/>
    <property type="match status" value="1"/>
</dbReference>
<dbReference type="InterPro" id="IPR026983">
    <property type="entry name" value="DHC"/>
</dbReference>
<dbReference type="Gene3D" id="1.10.8.720">
    <property type="entry name" value="Region D6 of dynein motor"/>
    <property type="match status" value="1"/>
</dbReference>
<comment type="caution">
    <text evidence="3">The sequence shown here is derived from an EMBL/GenBank/DDBJ whole genome shotgun (WGS) entry which is preliminary data.</text>
</comment>
<evidence type="ECO:0000313" key="3">
    <source>
        <dbReference type="EMBL" id="KAE8290028.1"/>
    </source>
</evidence>
<gene>
    <name evidence="3" type="ORF">D5F01_LYC11744</name>
</gene>
<evidence type="ECO:0000313" key="4">
    <source>
        <dbReference type="Proteomes" id="UP000424527"/>
    </source>
</evidence>
<feature type="domain" description="Dynein heavy chain region D6 P-loop" evidence="1">
    <location>
        <begin position="103"/>
        <end position="210"/>
    </location>
</feature>